<dbReference type="InterPro" id="IPR009045">
    <property type="entry name" value="Zn_M74/Hedgehog-like"/>
</dbReference>
<dbReference type="PIRSF" id="PIRSF026671">
    <property type="entry name" value="AA_dipeptidase"/>
    <property type="match status" value="1"/>
</dbReference>
<dbReference type="Gene3D" id="3.30.1380.10">
    <property type="match status" value="1"/>
</dbReference>
<keyword evidence="12" id="KW-1185">Reference proteome</keyword>
<keyword evidence="3 9" id="KW-0479">Metal-binding</keyword>
<comment type="cofactor">
    <cofactor evidence="9">
        <name>Zn(2+)</name>
        <dbReference type="ChEBI" id="CHEBI:29105"/>
    </cofactor>
    <text evidence="9">Binds 1 zinc ion per subunit.</text>
</comment>
<comment type="caution">
    <text evidence="11">The sequence shown here is derived from an EMBL/GenBank/DDBJ whole genome shotgun (WGS) entry which is preliminary data.</text>
</comment>
<dbReference type="Proteomes" id="UP001499909">
    <property type="component" value="Unassembled WGS sequence"/>
</dbReference>
<dbReference type="Pfam" id="PF01427">
    <property type="entry name" value="Peptidase_M15"/>
    <property type="match status" value="1"/>
</dbReference>
<keyword evidence="8 10" id="KW-0961">Cell wall biogenesis/degradation</keyword>
<dbReference type="PANTHER" id="PTHR43126">
    <property type="entry name" value="D-ALANYL-D-ALANINE DIPEPTIDASE"/>
    <property type="match status" value="1"/>
</dbReference>
<evidence type="ECO:0000256" key="4">
    <source>
        <dbReference type="ARBA" id="ARBA00022801"/>
    </source>
</evidence>
<feature type="active site" description="Proton donor/acceptor" evidence="9">
    <location>
        <position position="188"/>
    </location>
</feature>
<comment type="similarity">
    <text evidence="9 10">Belongs to the peptidase M15D family.</text>
</comment>
<feature type="binding site" evidence="9">
    <location>
        <position position="123"/>
    </location>
    <ligand>
        <name>Zn(2+)</name>
        <dbReference type="ChEBI" id="CHEBI:29105"/>
        <note>catalytic</note>
    </ligand>
</feature>
<evidence type="ECO:0000313" key="11">
    <source>
        <dbReference type="EMBL" id="GAA3917639.1"/>
    </source>
</evidence>
<dbReference type="EMBL" id="BAABDH010000002">
    <property type="protein sequence ID" value="GAA3917639.1"/>
    <property type="molecule type" value="Genomic_DNA"/>
</dbReference>
<evidence type="ECO:0000256" key="6">
    <source>
        <dbReference type="ARBA" id="ARBA00022997"/>
    </source>
</evidence>
<dbReference type="CDD" id="cd14840">
    <property type="entry name" value="D-Ala-D-Ala_dipeptidase_Aad"/>
    <property type="match status" value="1"/>
</dbReference>
<evidence type="ECO:0000256" key="7">
    <source>
        <dbReference type="ARBA" id="ARBA00023049"/>
    </source>
</evidence>
<dbReference type="PANTHER" id="PTHR43126:SF1">
    <property type="entry name" value="D-ALANYL-D-ALANINE DIPEPTIDASE"/>
    <property type="match status" value="1"/>
</dbReference>
<dbReference type="HAMAP" id="MF_01924">
    <property type="entry name" value="A_A_dipeptidase"/>
    <property type="match status" value="1"/>
</dbReference>
<evidence type="ECO:0000256" key="9">
    <source>
        <dbReference type="HAMAP-Rule" id="MF_01924"/>
    </source>
</evidence>
<reference evidence="12" key="1">
    <citation type="journal article" date="2019" name="Int. J. Syst. Evol. Microbiol.">
        <title>The Global Catalogue of Microorganisms (GCM) 10K type strain sequencing project: providing services to taxonomists for standard genome sequencing and annotation.</title>
        <authorList>
            <consortium name="The Broad Institute Genomics Platform"/>
            <consortium name="The Broad Institute Genome Sequencing Center for Infectious Disease"/>
            <person name="Wu L."/>
            <person name="Ma J."/>
        </authorList>
    </citation>
    <scope>NUCLEOTIDE SEQUENCE [LARGE SCALE GENOMIC DNA]</scope>
    <source>
        <strain evidence="12">JCM 17214</strain>
    </source>
</reference>
<evidence type="ECO:0000256" key="3">
    <source>
        <dbReference type="ARBA" id="ARBA00022723"/>
    </source>
</evidence>
<keyword evidence="4 9" id="KW-0378">Hydrolase</keyword>
<name>A0ABP7M9J9_9BACT</name>
<feature type="binding site" evidence="9">
    <location>
        <position position="130"/>
    </location>
    <ligand>
        <name>Zn(2+)</name>
        <dbReference type="ChEBI" id="CHEBI:29105"/>
        <note>catalytic</note>
    </ligand>
</feature>
<protein>
    <recommendedName>
        <fullName evidence="9 10">D-alanyl-D-alanine dipeptidase</fullName>
        <shortName evidence="9 10">D-Ala-D-Ala dipeptidase</shortName>
        <ecNumber evidence="9 10">3.4.13.22</ecNumber>
    </recommendedName>
</protein>
<dbReference type="InterPro" id="IPR000755">
    <property type="entry name" value="A_A_dipeptidase"/>
</dbReference>
<keyword evidence="6 9" id="KW-0224">Dipeptidase</keyword>
<keyword evidence="7 9" id="KW-0482">Metalloprotease</keyword>
<evidence type="ECO:0000256" key="10">
    <source>
        <dbReference type="PIRNR" id="PIRNR026671"/>
    </source>
</evidence>
<keyword evidence="2 9" id="KW-0645">Protease</keyword>
<feature type="binding site" evidence="9">
    <location>
        <position position="191"/>
    </location>
    <ligand>
        <name>Zn(2+)</name>
        <dbReference type="ChEBI" id="CHEBI:29105"/>
        <note>catalytic</note>
    </ligand>
</feature>
<sequence length="211" mass="23631">MPSPDLAAADGPVVLTAAQYRAQIYQHPEQALVNLAAFVPGLQLDIRYATAHNLVGAPLYATAAAFLRRPAAVALQGAQQELSRHGLGLLVFDAYRPYAVTVRVWEQIRDETYAAPPWRGSRHNRGCSLDVSLVTLATGRPVPMPTDFDDFTPAAHADYEPVAAPARHYRTLLRTVLAHHGFANYADEWWHFDFHRWREFDLLDLDFAELD</sequence>
<evidence type="ECO:0000256" key="8">
    <source>
        <dbReference type="ARBA" id="ARBA00023316"/>
    </source>
</evidence>
<evidence type="ECO:0000256" key="2">
    <source>
        <dbReference type="ARBA" id="ARBA00022670"/>
    </source>
</evidence>
<proteinExistence type="inferred from homology"/>
<feature type="site" description="Transition state stabilizer" evidence="9">
    <location>
        <position position="96"/>
    </location>
</feature>
<dbReference type="EC" id="3.4.13.22" evidence="9 10"/>
<keyword evidence="5 9" id="KW-0862">Zinc</keyword>
<evidence type="ECO:0000313" key="12">
    <source>
        <dbReference type="Proteomes" id="UP001499909"/>
    </source>
</evidence>
<dbReference type="RefSeq" id="WP_345108377.1">
    <property type="nucleotide sequence ID" value="NZ_BAABDH010000002.1"/>
</dbReference>
<dbReference type="SUPFAM" id="SSF55166">
    <property type="entry name" value="Hedgehog/DD-peptidase"/>
    <property type="match status" value="1"/>
</dbReference>
<evidence type="ECO:0000256" key="5">
    <source>
        <dbReference type="ARBA" id="ARBA00022833"/>
    </source>
</evidence>
<comment type="catalytic activity">
    <reaction evidence="1 9 10">
        <text>D-alanyl-D-alanine + H2O = 2 D-alanine</text>
        <dbReference type="Rhea" id="RHEA:20661"/>
        <dbReference type="ChEBI" id="CHEBI:15377"/>
        <dbReference type="ChEBI" id="CHEBI:57416"/>
        <dbReference type="ChEBI" id="CHEBI:57822"/>
        <dbReference type="EC" id="3.4.13.22"/>
    </reaction>
</comment>
<evidence type="ECO:0000256" key="1">
    <source>
        <dbReference type="ARBA" id="ARBA00001362"/>
    </source>
</evidence>
<comment type="function">
    <text evidence="9 10">Catalyzes hydrolysis of the D-alanyl-D-alanine dipeptide.</text>
</comment>
<organism evidence="11 12">
    <name type="scientific">Hymenobacter algoricola</name>
    <dbReference type="NCBI Taxonomy" id="486267"/>
    <lineage>
        <taxon>Bacteria</taxon>
        <taxon>Pseudomonadati</taxon>
        <taxon>Bacteroidota</taxon>
        <taxon>Cytophagia</taxon>
        <taxon>Cytophagales</taxon>
        <taxon>Hymenobacteraceae</taxon>
        <taxon>Hymenobacter</taxon>
    </lineage>
</organism>
<gene>
    <name evidence="11" type="ORF">GCM10022406_00490</name>
</gene>
<accession>A0ABP7M9J9</accession>